<dbReference type="Gene3D" id="3.30.70.1230">
    <property type="entry name" value="Nucleotide cyclase"/>
    <property type="match status" value="1"/>
</dbReference>
<gene>
    <name evidence="3" type="ORF">DBRI00130_LOCUS15195</name>
</gene>
<accession>A0A6S8VBE8</accession>
<dbReference type="AlphaFoldDB" id="A0A6S8VBE8"/>
<dbReference type="InterPro" id="IPR001054">
    <property type="entry name" value="A/G_cyclase"/>
</dbReference>
<dbReference type="InterPro" id="IPR050697">
    <property type="entry name" value="Adenylyl/Guanylyl_Cyclase_3/4"/>
</dbReference>
<protein>
    <recommendedName>
        <fullName evidence="2">Guanylate cyclase domain-containing protein</fullName>
    </recommendedName>
</protein>
<keyword evidence="1" id="KW-1133">Transmembrane helix</keyword>
<dbReference type="GO" id="GO:0009190">
    <property type="term" value="P:cyclic nucleotide biosynthetic process"/>
    <property type="evidence" value="ECO:0007669"/>
    <property type="project" value="InterPro"/>
</dbReference>
<dbReference type="EMBL" id="HBNS01019092">
    <property type="protein sequence ID" value="CAE4607734.1"/>
    <property type="molecule type" value="Transcribed_RNA"/>
</dbReference>
<sequence length="548" mass="62032">MSQNCPHNAAGLTGADIRRPEISMRFILPLINLLRRKHGNEKVDAVVREAGLMPSELNNPDGWVSMVFSSRLRDEIFRQLYGLEKQPPRDDPMWQLWRQAGREGFKRESMGNLIFLIRTFGSPGPLYRSMPCSIRRGSVGLEAEVLSYMPGRVIFSVTPRNPETYWEGHERCVGRIGCFEGIPQVWGLPLAKVQHSHCMHDPDNPARECRYIVTFVERPVFRFLSSFFIIGFCPLFTIVAKEFLFQQLSFEISIILNGLFIGLAIEAWRSALLLQNIQNNDVDNIRELLCLSDQRYMDLWRESNELRRLALHNRNISSYIPKTLLDRLRDRQQPPILGGSKREVTVVFVDIQNYSTVSEYLDPEQTIQILNECFSAWVADVQAHGGTVLEFLGDGMLAVFGAPNDLANHPSQALYCLRAMISSMEQLNKSWSKSGLDKYWKRKNISQLGFRSGIHTGTVVEGNLGSLTQMKYAVVGDTVNVAARLEQLNKKLGSTIAVSGDTQALLPEDIKSWLVPRGHHLVKGRNQPVEVFSCGSNISNIKLLSRSI</sequence>
<name>A0A6S8VBE8_9STRA</name>
<dbReference type="InterPro" id="IPR029787">
    <property type="entry name" value="Nucleotide_cyclase"/>
</dbReference>
<dbReference type="SUPFAM" id="SSF55073">
    <property type="entry name" value="Nucleotide cyclase"/>
    <property type="match status" value="1"/>
</dbReference>
<dbReference type="Pfam" id="PF00211">
    <property type="entry name" value="Guanylate_cyc"/>
    <property type="match status" value="1"/>
</dbReference>
<evidence type="ECO:0000256" key="1">
    <source>
        <dbReference type="SAM" id="Phobius"/>
    </source>
</evidence>
<organism evidence="3">
    <name type="scientific">Ditylum brightwellii</name>
    <dbReference type="NCBI Taxonomy" id="49249"/>
    <lineage>
        <taxon>Eukaryota</taxon>
        <taxon>Sar</taxon>
        <taxon>Stramenopiles</taxon>
        <taxon>Ochrophyta</taxon>
        <taxon>Bacillariophyta</taxon>
        <taxon>Mediophyceae</taxon>
        <taxon>Lithodesmiophycidae</taxon>
        <taxon>Lithodesmiales</taxon>
        <taxon>Lithodesmiaceae</taxon>
        <taxon>Ditylum</taxon>
    </lineage>
</organism>
<feature type="domain" description="Guanylate cyclase" evidence="2">
    <location>
        <begin position="345"/>
        <end position="486"/>
    </location>
</feature>
<dbReference type="CDD" id="cd07302">
    <property type="entry name" value="CHD"/>
    <property type="match status" value="1"/>
</dbReference>
<keyword evidence="1" id="KW-0472">Membrane</keyword>
<dbReference type="SMART" id="SM00044">
    <property type="entry name" value="CYCc"/>
    <property type="match status" value="1"/>
</dbReference>
<evidence type="ECO:0000313" key="3">
    <source>
        <dbReference type="EMBL" id="CAE4607734.1"/>
    </source>
</evidence>
<keyword evidence="1" id="KW-0812">Transmembrane</keyword>
<evidence type="ECO:0000259" key="2">
    <source>
        <dbReference type="PROSITE" id="PS50125"/>
    </source>
</evidence>
<reference evidence="3" key="1">
    <citation type="submission" date="2021-01" db="EMBL/GenBank/DDBJ databases">
        <authorList>
            <person name="Corre E."/>
            <person name="Pelletier E."/>
            <person name="Niang G."/>
            <person name="Scheremetjew M."/>
            <person name="Finn R."/>
            <person name="Kale V."/>
            <person name="Holt S."/>
            <person name="Cochrane G."/>
            <person name="Meng A."/>
            <person name="Brown T."/>
            <person name="Cohen L."/>
        </authorList>
    </citation>
    <scope>NUCLEOTIDE SEQUENCE</scope>
    <source>
        <strain evidence="3">GSO104</strain>
    </source>
</reference>
<dbReference type="GO" id="GO:0035556">
    <property type="term" value="P:intracellular signal transduction"/>
    <property type="evidence" value="ECO:0007669"/>
    <property type="project" value="InterPro"/>
</dbReference>
<dbReference type="PANTHER" id="PTHR43081">
    <property type="entry name" value="ADENYLATE CYCLASE, TERMINAL-DIFFERENTIATION SPECIFIC-RELATED"/>
    <property type="match status" value="1"/>
</dbReference>
<feature type="transmembrane region" description="Helical" evidence="1">
    <location>
        <begin position="220"/>
        <end position="239"/>
    </location>
</feature>
<dbReference type="PANTHER" id="PTHR43081:SF1">
    <property type="entry name" value="ADENYLATE CYCLASE, TERMINAL-DIFFERENTIATION SPECIFIC"/>
    <property type="match status" value="1"/>
</dbReference>
<dbReference type="PROSITE" id="PS50125">
    <property type="entry name" value="GUANYLATE_CYCLASE_2"/>
    <property type="match status" value="1"/>
</dbReference>
<proteinExistence type="predicted"/>